<dbReference type="PANTHER" id="PTHR31376:SF3">
    <property type="entry name" value="PURINE PERMEASE 4-RELATED"/>
    <property type="match status" value="1"/>
</dbReference>
<dbReference type="InterPro" id="IPR030182">
    <property type="entry name" value="PUP_plant"/>
</dbReference>
<evidence type="ECO:0000256" key="5">
    <source>
        <dbReference type="ARBA" id="ARBA00022989"/>
    </source>
</evidence>
<accession>A0A5K0Z428</accession>
<organism evidence="8">
    <name type="scientific">Nymphaea colorata</name>
    <name type="common">pocket water lily</name>
    <dbReference type="NCBI Taxonomy" id="210225"/>
    <lineage>
        <taxon>Eukaryota</taxon>
        <taxon>Viridiplantae</taxon>
        <taxon>Streptophyta</taxon>
        <taxon>Embryophyta</taxon>
        <taxon>Tracheophyta</taxon>
        <taxon>Spermatophyta</taxon>
        <taxon>Magnoliopsida</taxon>
        <taxon>Nymphaeales</taxon>
        <taxon>Nymphaeaceae</taxon>
        <taxon>Nymphaea</taxon>
    </lineage>
</organism>
<protein>
    <recommendedName>
        <fullName evidence="7">Probable purine permease</fullName>
    </recommendedName>
</protein>
<feature type="transmembrane region" description="Helical" evidence="7">
    <location>
        <begin position="121"/>
        <end position="146"/>
    </location>
</feature>
<dbReference type="PANTHER" id="PTHR31376">
    <property type="entry name" value="OS09G0467300 PROTEIN-RELATED"/>
    <property type="match status" value="1"/>
</dbReference>
<reference evidence="8" key="1">
    <citation type="submission" date="2019-09" db="EMBL/GenBank/DDBJ databases">
        <authorList>
            <person name="Zhang L."/>
        </authorList>
    </citation>
    <scope>NUCLEOTIDE SEQUENCE</scope>
</reference>
<feature type="transmembrane region" description="Helical" evidence="7">
    <location>
        <begin position="183"/>
        <end position="205"/>
    </location>
</feature>
<feature type="transmembrane region" description="Helical" evidence="7">
    <location>
        <begin position="21"/>
        <end position="41"/>
    </location>
</feature>
<dbReference type="InterPro" id="IPR037185">
    <property type="entry name" value="EmrE-like"/>
</dbReference>
<feature type="transmembrane region" description="Helical" evidence="7">
    <location>
        <begin position="93"/>
        <end position="115"/>
    </location>
</feature>
<feature type="transmembrane region" description="Helical" evidence="7">
    <location>
        <begin position="323"/>
        <end position="342"/>
    </location>
</feature>
<evidence type="ECO:0000256" key="4">
    <source>
        <dbReference type="ARBA" id="ARBA00022692"/>
    </source>
</evidence>
<sequence length="362" mass="39495">MKQMKETNKSLKKGSVASRTGLVYWALVFANYFSLSIGLVSSNMLSRFYFMHGGSRRWVTSLTQSGGFPFLFIPLAISYYMSPSSSYKPFSCFTPRVLLCAVVLGLLIGFDNFIYSWGVSFLSASISSLLLSTQLAFTAVFSCLIVKQPMNFPTLNCIILLTTSSALVGFTSSHQRPPGVTNIQYGLGVILTIAAAALYGLYLPLLELLNGSMMKKKKLVITFRLVLETQIVIFATASVFSCLGLAINGDFGRIKAEAEGFDVGEVKYVLCLVFGAISWQMAFVGTAGLVFLTSSLMSGICTTALIPAGVLSPLVFFHEGFSAGKGFAIVLSIWAFASYLFGEYKQKKDNPKNREELPNQKN</sequence>
<feature type="transmembrane region" description="Helical" evidence="7">
    <location>
        <begin position="267"/>
        <end position="292"/>
    </location>
</feature>
<feature type="transmembrane region" description="Helical" evidence="7">
    <location>
        <begin position="299"/>
        <end position="317"/>
    </location>
</feature>
<evidence type="ECO:0000256" key="7">
    <source>
        <dbReference type="RuleBase" id="RU368015"/>
    </source>
</evidence>
<evidence type="ECO:0000313" key="8">
    <source>
        <dbReference type="EMBL" id="VVV84239.1"/>
    </source>
</evidence>
<evidence type="ECO:0000256" key="6">
    <source>
        <dbReference type="ARBA" id="ARBA00023136"/>
    </source>
</evidence>
<evidence type="ECO:0000256" key="1">
    <source>
        <dbReference type="ARBA" id="ARBA00004141"/>
    </source>
</evidence>
<comment type="similarity">
    <text evidence="2 7">Belongs to the purine permeases (TC 2.A.7.14) family.</text>
</comment>
<dbReference type="GO" id="GO:0005345">
    <property type="term" value="F:purine nucleobase transmembrane transporter activity"/>
    <property type="evidence" value="ECO:0007669"/>
    <property type="project" value="UniProtKB-UniRule"/>
</dbReference>
<dbReference type="Pfam" id="PF16913">
    <property type="entry name" value="PUNUT"/>
    <property type="match status" value="1"/>
</dbReference>
<dbReference type="SUPFAM" id="SSF103481">
    <property type="entry name" value="Multidrug resistance efflux transporter EmrE"/>
    <property type="match status" value="1"/>
</dbReference>
<evidence type="ECO:0000256" key="3">
    <source>
        <dbReference type="ARBA" id="ARBA00022448"/>
    </source>
</evidence>
<evidence type="ECO:0000256" key="2">
    <source>
        <dbReference type="ARBA" id="ARBA00006213"/>
    </source>
</evidence>
<dbReference type="GO" id="GO:0016020">
    <property type="term" value="C:membrane"/>
    <property type="evidence" value="ECO:0007669"/>
    <property type="project" value="UniProtKB-SubCell"/>
</dbReference>
<feature type="transmembrane region" description="Helical" evidence="7">
    <location>
        <begin position="153"/>
        <end position="171"/>
    </location>
</feature>
<gene>
    <name evidence="8" type="ORF">NYM_LOCUS9384</name>
</gene>
<dbReference type="Gramene" id="NC13G0026460.1">
    <property type="protein sequence ID" value="NC13G0026460.1:cds"/>
    <property type="gene ID" value="NC13G0026460"/>
</dbReference>
<keyword evidence="5 7" id="KW-1133">Transmembrane helix</keyword>
<feature type="transmembrane region" description="Helical" evidence="7">
    <location>
        <begin position="61"/>
        <end position="81"/>
    </location>
</feature>
<dbReference type="EMBL" id="LR721778">
    <property type="protein sequence ID" value="VVV84239.1"/>
    <property type="molecule type" value="Genomic_DNA"/>
</dbReference>
<proteinExistence type="inferred from homology"/>
<keyword evidence="3 7" id="KW-0813">Transport</keyword>
<keyword evidence="4 7" id="KW-0812">Transmembrane</keyword>
<keyword evidence="6 7" id="KW-0472">Membrane</keyword>
<dbReference type="AlphaFoldDB" id="A0A5K0Z428"/>
<dbReference type="GO" id="GO:0015211">
    <property type="term" value="F:purine nucleoside transmembrane transporter activity"/>
    <property type="evidence" value="ECO:0007669"/>
    <property type="project" value="UniProtKB-UniRule"/>
</dbReference>
<feature type="transmembrane region" description="Helical" evidence="7">
    <location>
        <begin position="225"/>
        <end position="247"/>
    </location>
</feature>
<name>A0A5K0Z428_9MAGN</name>
<comment type="subcellular location">
    <subcellularLocation>
        <location evidence="1 7">Membrane</location>
        <topology evidence="1 7">Multi-pass membrane protein</topology>
    </subcellularLocation>
</comment>